<proteinExistence type="predicted"/>
<evidence type="ECO:0000259" key="1">
    <source>
        <dbReference type="Pfam" id="PF03432"/>
    </source>
</evidence>
<dbReference type="AlphaFoldDB" id="A0A1R3X8L4"/>
<dbReference type="EMBL" id="FTPS01000004">
    <property type="protein sequence ID" value="SIT87069.1"/>
    <property type="molecule type" value="Genomic_DNA"/>
</dbReference>
<dbReference type="STRING" id="515897.SAMN05421849_2547"/>
<organism evidence="2 3">
    <name type="scientific">Pontibaca methylaminivorans</name>
    <dbReference type="NCBI Taxonomy" id="515897"/>
    <lineage>
        <taxon>Bacteria</taxon>
        <taxon>Pseudomonadati</taxon>
        <taxon>Pseudomonadota</taxon>
        <taxon>Alphaproteobacteria</taxon>
        <taxon>Rhodobacterales</taxon>
        <taxon>Roseobacteraceae</taxon>
        <taxon>Pontibaca</taxon>
    </lineage>
</organism>
<dbReference type="Proteomes" id="UP000192455">
    <property type="component" value="Unassembled WGS sequence"/>
</dbReference>
<feature type="domain" description="MobA/VirD2-like nuclease" evidence="1">
    <location>
        <begin position="98"/>
        <end position="188"/>
    </location>
</feature>
<accession>A0A1R3X8L4</accession>
<dbReference type="Pfam" id="PF03432">
    <property type="entry name" value="Relaxase"/>
    <property type="match status" value="1"/>
</dbReference>
<protein>
    <submittedName>
        <fullName evidence="2">Relaxase/Mobilisation nuclease domain-containing protein</fullName>
    </submittedName>
</protein>
<keyword evidence="3" id="KW-1185">Reference proteome</keyword>
<evidence type="ECO:0000313" key="2">
    <source>
        <dbReference type="EMBL" id="SIT87069.1"/>
    </source>
</evidence>
<evidence type="ECO:0000313" key="3">
    <source>
        <dbReference type="Proteomes" id="UP000192455"/>
    </source>
</evidence>
<sequence length="612" mass="69013">MARLAQDLIGEIRLGRGAKGPQVRDLEVSARSRFSVQARNLWRVGQGSNAVILKRIHKGGTGSRERLRAQFDYLFQKSEAVFGHLVELTPGQRALDPEERREIAQEWSDGWKGAPKNGHTTHLLLSFPQDLAPKKALHIAETWAMEMFQSGLHADDEWAYVAALHTDRSHPHVHIVVNNRGLESGEWFFMAREHVFNLTMMKERVAGIAAEIHVDLDISSRLDRGILTYGPSRAEIEAARRERRPVFEKMREGKALEDGLAAIGKSRATLRMLSSIAGLVELTDIATRMERAAELLETGGILTPQKLEIMNMDLTQATTRRELDAVFASWLESTEREIDRLAPEDRREMREDLAEITADIIRDLGDARGAELVQRAPQSELYRTQLEEGEISRDSTAKHLSAGVADELRASIITAAHAVGIDRDVMARRLEHPAANAWQEREWVKADLRAASRARGLDLEREADRHKAAEIVDRFYATAAKSLNAALEIEDRHQHKSDRLTRTLGMMAQVNRQHGQVSFEYEDDAARFTADLKDRYGAHVVQQLASGETQALAVDFPDPGKRREIAQAIIAAAKSHESIGLTRREVALARERLQERSDDVHERRDRDYDLDL</sequence>
<dbReference type="InterPro" id="IPR005094">
    <property type="entry name" value="Endonuclease_MobA/VirD2"/>
</dbReference>
<dbReference type="RefSeq" id="WP_076650425.1">
    <property type="nucleotide sequence ID" value="NZ_FTPS01000004.1"/>
</dbReference>
<reference evidence="2 3" key="1">
    <citation type="submission" date="2017-01" db="EMBL/GenBank/DDBJ databases">
        <authorList>
            <person name="Mah S.A."/>
            <person name="Swanson W.J."/>
            <person name="Moy G.W."/>
            <person name="Vacquier V.D."/>
        </authorList>
    </citation>
    <scope>NUCLEOTIDE SEQUENCE [LARGE SCALE GENOMIC DNA]</scope>
    <source>
        <strain evidence="2 3">DSM 21219</strain>
    </source>
</reference>
<gene>
    <name evidence="2" type="ORF">SAMN05421849_2547</name>
</gene>
<name>A0A1R3X8L4_9RHOB</name>